<dbReference type="GO" id="GO:0042254">
    <property type="term" value="P:ribosome biogenesis"/>
    <property type="evidence" value="ECO:0007669"/>
    <property type="project" value="UniProtKB-KW"/>
</dbReference>
<evidence type="ECO:0000313" key="13">
    <source>
        <dbReference type="Proteomes" id="UP000242141"/>
    </source>
</evidence>
<comment type="similarity">
    <text evidence="1 8 9 10">Belongs to the TRAFAC class TrmE-Era-EngA-EngB-Septin-like GTPase superfamily. EngA (Der) GTPase family.</text>
</comment>
<feature type="domain" description="EngA-type G" evidence="11">
    <location>
        <begin position="5"/>
        <end position="170"/>
    </location>
</feature>
<dbReference type="InterPro" id="IPR006073">
    <property type="entry name" value="GTP-bd"/>
</dbReference>
<dbReference type="Proteomes" id="UP000242141">
    <property type="component" value="Unassembled WGS sequence"/>
</dbReference>
<feature type="binding site" evidence="8">
    <location>
        <begin position="11"/>
        <end position="18"/>
    </location>
    <ligand>
        <name>GTP</name>
        <dbReference type="ChEBI" id="CHEBI:37565"/>
        <label>1</label>
    </ligand>
</feature>
<evidence type="ECO:0000256" key="10">
    <source>
        <dbReference type="RuleBase" id="RU004481"/>
    </source>
</evidence>
<dbReference type="InterPro" id="IPR005225">
    <property type="entry name" value="Small_GTP-bd"/>
</dbReference>
<keyword evidence="6 8" id="KW-0342">GTP-binding</keyword>
<evidence type="ECO:0000256" key="8">
    <source>
        <dbReference type="HAMAP-Rule" id="MF_00195"/>
    </source>
</evidence>
<feature type="binding site" evidence="8">
    <location>
        <begin position="231"/>
        <end position="235"/>
    </location>
    <ligand>
        <name>GTP</name>
        <dbReference type="ChEBI" id="CHEBI:37565"/>
        <label>2</label>
    </ligand>
</feature>
<dbReference type="EMBL" id="CWGI01000001">
    <property type="protein sequence ID" value="CRX37222.1"/>
    <property type="molecule type" value="Genomic_DNA"/>
</dbReference>
<evidence type="ECO:0000313" key="12">
    <source>
        <dbReference type="EMBL" id="CRX37222.1"/>
    </source>
</evidence>
<dbReference type="NCBIfam" id="TIGR03594">
    <property type="entry name" value="GTPase_EngA"/>
    <property type="match status" value="1"/>
</dbReference>
<dbReference type="CDD" id="cd01894">
    <property type="entry name" value="EngA1"/>
    <property type="match status" value="1"/>
</dbReference>
<evidence type="ECO:0000256" key="1">
    <source>
        <dbReference type="ARBA" id="ARBA00008279"/>
    </source>
</evidence>
<protein>
    <recommendedName>
        <fullName evidence="2 8">GTPase Der</fullName>
    </recommendedName>
    <alternativeName>
        <fullName evidence="7 8">GTP-binding protein EngA</fullName>
    </alternativeName>
</protein>
<dbReference type="Pfam" id="PF14714">
    <property type="entry name" value="KH_dom-like"/>
    <property type="match status" value="1"/>
</dbReference>
<dbReference type="PIRSF" id="PIRSF006485">
    <property type="entry name" value="GTP-binding_EngA"/>
    <property type="match status" value="1"/>
</dbReference>
<feature type="binding site" evidence="8">
    <location>
        <begin position="296"/>
        <end position="299"/>
    </location>
    <ligand>
        <name>GTP</name>
        <dbReference type="ChEBI" id="CHEBI:37565"/>
        <label>2</label>
    </ligand>
</feature>
<dbReference type="Pfam" id="PF01926">
    <property type="entry name" value="MMR_HSR1"/>
    <property type="match status" value="2"/>
</dbReference>
<evidence type="ECO:0000256" key="4">
    <source>
        <dbReference type="ARBA" id="ARBA00022737"/>
    </source>
</evidence>
<reference evidence="13" key="1">
    <citation type="submission" date="2015-05" db="EMBL/GenBank/DDBJ databases">
        <authorList>
            <person name="Collingro A."/>
        </authorList>
    </citation>
    <scope>NUCLEOTIDE SEQUENCE [LARGE SCALE GENOMIC DNA]</scope>
    <source>
        <strain evidence="13">Ps</strain>
    </source>
</reference>
<comment type="subunit">
    <text evidence="8">Associates with the 50S ribosomal subunit.</text>
</comment>
<dbReference type="FunFam" id="3.40.50.300:FF:000057">
    <property type="entry name" value="GTPase Der"/>
    <property type="match status" value="1"/>
</dbReference>
<keyword evidence="3 8" id="KW-0690">Ribosome biogenesis</keyword>
<dbReference type="SUPFAM" id="SSF52540">
    <property type="entry name" value="P-loop containing nucleoside triphosphate hydrolases"/>
    <property type="match status" value="2"/>
</dbReference>
<dbReference type="HAMAP" id="MF_00195">
    <property type="entry name" value="GTPase_Der"/>
    <property type="match status" value="1"/>
</dbReference>
<dbReference type="PRINTS" id="PR00449">
    <property type="entry name" value="RASTRNSFRMNG"/>
</dbReference>
<feature type="binding site" evidence="8">
    <location>
        <begin position="58"/>
        <end position="62"/>
    </location>
    <ligand>
        <name>GTP</name>
        <dbReference type="ChEBI" id="CHEBI:37565"/>
        <label>1</label>
    </ligand>
</feature>
<keyword evidence="13" id="KW-1185">Reference proteome</keyword>
<evidence type="ECO:0000256" key="2">
    <source>
        <dbReference type="ARBA" id="ARBA00020953"/>
    </source>
</evidence>
<proteinExistence type="inferred from homology"/>
<dbReference type="SMART" id="SM00173">
    <property type="entry name" value="RAS"/>
    <property type="match status" value="1"/>
</dbReference>
<dbReference type="PANTHER" id="PTHR43834:SF6">
    <property type="entry name" value="GTPASE DER"/>
    <property type="match status" value="1"/>
</dbReference>
<feature type="binding site" evidence="8">
    <location>
        <begin position="184"/>
        <end position="191"/>
    </location>
    <ligand>
        <name>GTP</name>
        <dbReference type="ChEBI" id="CHEBI:37565"/>
        <label>2</label>
    </ligand>
</feature>
<organism evidence="12 13">
    <name type="scientific">Candidatus Hepatoplasma crinochetorum</name>
    <dbReference type="NCBI Taxonomy" id="295596"/>
    <lineage>
        <taxon>Bacteria</taxon>
        <taxon>Bacillati</taxon>
        <taxon>Mycoplasmatota</taxon>
        <taxon>Mollicutes</taxon>
        <taxon>Candidatus Hepatoplasmataceae</taxon>
        <taxon>Candidatus Hepatoplasma</taxon>
    </lineage>
</organism>
<dbReference type="InterPro" id="IPR015946">
    <property type="entry name" value="KH_dom-like_a/b"/>
</dbReference>
<dbReference type="PROSITE" id="PS51712">
    <property type="entry name" value="G_ENGA"/>
    <property type="match status" value="1"/>
</dbReference>
<dbReference type="AlphaFoldDB" id="A0A0G7ZM09"/>
<comment type="function">
    <text evidence="8 10">GTPase that plays an essential role in the late steps of ribosome biogenesis.</text>
</comment>
<dbReference type="InterPro" id="IPR016484">
    <property type="entry name" value="GTPase_Der"/>
</dbReference>
<name>A0A0G7ZM09_9MOLU</name>
<evidence type="ECO:0000256" key="7">
    <source>
        <dbReference type="ARBA" id="ARBA00032345"/>
    </source>
</evidence>
<dbReference type="Gene3D" id="3.30.300.20">
    <property type="match status" value="1"/>
</dbReference>
<evidence type="ECO:0000256" key="9">
    <source>
        <dbReference type="PROSITE-ProRule" id="PRU01049"/>
    </source>
</evidence>
<evidence type="ECO:0000256" key="3">
    <source>
        <dbReference type="ARBA" id="ARBA00022517"/>
    </source>
</evidence>
<dbReference type="NCBIfam" id="TIGR00231">
    <property type="entry name" value="small_GTP"/>
    <property type="match status" value="2"/>
</dbReference>
<dbReference type="InterPro" id="IPR031166">
    <property type="entry name" value="G_ENGA"/>
</dbReference>
<dbReference type="InterPro" id="IPR032859">
    <property type="entry name" value="KH_dom-like"/>
</dbReference>
<dbReference type="InterPro" id="IPR027417">
    <property type="entry name" value="P-loop_NTPase"/>
</dbReference>
<evidence type="ECO:0000256" key="6">
    <source>
        <dbReference type="ARBA" id="ARBA00023134"/>
    </source>
</evidence>
<gene>
    <name evidence="8" type="primary">der</name>
    <name evidence="12" type="ORF">HEPPS_04490</name>
</gene>
<keyword evidence="4 10" id="KW-0677">Repeat</keyword>
<evidence type="ECO:0000256" key="5">
    <source>
        <dbReference type="ARBA" id="ARBA00022741"/>
    </source>
</evidence>
<evidence type="ECO:0000259" key="11">
    <source>
        <dbReference type="PROSITE" id="PS51712"/>
    </source>
</evidence>
<accession>A0A0G7ZM09</accession>
<feature type="binding site" evidence="8">
    <location>
        <begin position="121"/>
        <end position="124"/>
    </location>
    <ligand>
        <name>GTP</name>
        <dbReference type="ChEBI" id="CHEBI:37565"/>
        <label>1</label>
    </ligand>
</feature>
<dbReference type="PANTHER" id="PTHR43834">
    <property type="entry name" value="GTPASE DER"/>
    <property type="match status" value="1"/>
</dbReference>
<keyword evidence="5 8" id="KW-0547">Nucleotide-binding</keyword>
<sequence length="437" mass="50823">MINLPKVVIIGRPNVGKSTLFNRLLGKKISITFDQEGVTRDRIYQNCFWVDKEFLLIDTGGYSKNNKISFQTDINSQIEIALKEADLILLVVSKKEGLLKEDREIAKEILRLKKPVILAINKSDNLNEINLNIEKFYSLGIKDLFPISSIHGVNINNLLDKIIQNLNFENLNENDDFLKIGIIGKPNVGKSTLLNKILNDKRIIVSDKPGTTRDFVDTFININDKKYQITDTAGIKKNKKALDDIEWLSELRSNFVIINSQFILLIIDYTQEISFIDQKILAILKSEYKPTILLINKIDLFTNDDYKNVKNEIKGKFKFASWVSFEFVSAKTGKNLDNIFNLVENIWKNRHQDIKKSILNQFLNDIQILKKPPRHNGILIKLDYITYSNKEYPNFIIFSNYPQYIHFSYKRFIENQIREIFNFEGIPIKLTFRKSTN</sequence>
<dbReference type="GO" id="GO:0005525">
    <property type="term" value="F:GTP binding"/>
    <property type="evidence" value="ECO:0007669"/>
    <property type="project" value="UniProtKB-UniRule"/>
</dbReference>
<dbReference type="GO" id="GO:0043022">
    <property type="term" value="F:ribosome binding"/>
    <property type="evidence" value="ECO:0007669"/>
    <property type="project" value="TreeGrafter"/>
</dbReference>
<dbReference type="Gene3D" id="3.40.50.300">
    <property type="entry name" value="P-loop containing nucleotide triphosphate hydrolases"/>
    <property type="match status" value="2"/>
</dbReference>